<feature type="compositionally biased region" description="Pro residues" evidence="8">
    <location>
        <begin position="528"/>
        <end position="537"/>
    </location>
</feature>
<dbReference type="GO" id="GO:0045724">
    <property type="term" value="P:positive regulation of cilium assembly"/>
    <property type="evidence" value="ECO:0007669"/>
    <property type="project" value="TreeGrafter"/>
</dbReference>
<feature type="transmembrane region" description="Helical" evidence="9">
    <location>
        <begin position="425"/>
        <end position="449"/>
    </location>
</feature>
<proteinExistence type="inferred from homology"/>
<feature type="transmembrane region" description="Helical" evidence="9">
    <location>
        <begin position="402"/>
        <end position="419"/>
    </location>
</feature>
<evidence type="ECO:0000256" key="1">
    <source>
        <dbReference type="ARBA" id="ARBA00004141"/>
    </source>
</evidence>
<feature type="compositionally biased region" description="Basic and acidic residues" evidence="8">
    <location>
        <begin position="576"/>
        <end position="585"/>
    </location>
</feature>
<feature type="region of interest" description="Disordered" evidence="8">
    <location>
        <begin position="467"/>
        <end position="585"/>
    </location>
</feature>
<evidence type="ECO:0000256" key="7">
    <source>
        <dbReference type="ARBA" id="ARBA00023188"/>
    </source>
</evidence>
<dbReference type="PANTHER" id="PTHR13317:SF4">
    <property type="entry name" value="TRANSMEMBRANE ANTERIOR POSTERIOR TRANSFORMATION PROTEIN 1 HOMOLOG"/>
    <property type="match status" value="1"/>
</dbReference>
<comment type="subcellular location">
    <subcellularLocation>
        <location evidence="1">Membrane</location>
        <topology evidence="1">Multi-pass membrane protein</topology>
    </subcellularLocation>
</comment>
<dbReference type="Pfam" id="PF05346">
    <property type="entry name" value="DUF747"/>
    <property type="match status" value="1"/>
</dbReference>
<dbReference type="GeneTree" id="ENSGT00390000010628"/>
<dbReference type="InterPro" id="IPR008010">
    <property type="entry name" value="Tatp1"/>
</dbReference>
<evidence type="ECO:0000313" key="10">
    <source>
        <dbReference type="Ensembl" id="ENSOKIP00005041522.1"/>
    </source>
</evidence>
<feature type="compositionally biased region" description="Low complexity" evidence="8">
    <location>
        <begin position="501"/>
        <end position="511"/>
    </location>
</feature>
<feature type="transmembrane region" description="Helical" evidence="9">
    <location>
        <begin position="109"/>
        <end position="141"/>
    </location>
</feature>
<dbReference type="GO" id="GO:0051216">
    <property type="term" value="P:cartilage development"/>
    <property type="evidence" value="ECO:0007669"/>
    <property type="project" value="UniProtKB-KW"/>
</dbReference>
<dbReference type="GO" id="GO:0005789">
    <property type="term" value="C:endoplasmic reticulum membrane"/>
    <property type="evidence" value="ECO:0007669"/>
    <property type="project" value="TreeGrafter"/>
</dbReference>
<evidence type="ECO:0000256" key="5">
    <source>
        <dbReference type="ARBA" id="ARBA00022989"/>
    </source>
</evidence>
<name>A0A8C7GCH2_ONCKI</name>
<feature type="transmembrane region" description="Helical" evidence="9">
    <location>
        <begin position="333"/>
        <end position="353"/>
    </location>
</feature>
<evidence type="ECO:0000256" key="2">
    <source>
        <dbReference type="ARBA" id="ARBA00008803"/>
    </source>
</evidence>
<dbReference type="AlphaFoldDB" id="A0A8C7GCH2"/>
<reference evidence="10" key="2">
    <citation type="submission" date="2025-09" db="UniProtKB">
        <authorList>
            <consortium name="Ensembl"/>
        </authorList>
    </citation>
    <scope>IDENTIFICATION</scope>
</reference>
<organism evidence="10 11">
    <name type="scientific">Oncorhynchus kisutch</name>
    <name type="common">Coho salmon</name>
    <name type="synonym">Salmo kisutch</name>
    <dbReference type="NCBI Taxonomy" id="8019"/>
    <lineage>
        <taxon>Eukaryota</taxon>
        <taxon>Metazoa</taxon>
        <taxon>Chordata</taxon>
        <taxon>Craniata</taxon>
        <taxon>Vertebrata</taxon>
        <taxon>Euteleostomi</taxon>
        <taxon>Actinopterygii</taxon>
        <taxon>Neopterygii</taxon>
        <taxon>Teleostei</taxon>
        <taxon>Protacanthopterygii</taxon>
        <taxon>Salmoniformes</taxon>
        <taxon>Salmonidae</taxon>
        <taxon>Salmoninae</taxon>
        <taxon>Oncorhynchus</taxon>
    </lineage>
</organism>
<keyword evidence="5 9" id="KW-1133">Transmembrane helix</keyword>
<protein>
    <submittedName>
        <fullName evidence="10">Transmembrane anterior posterior transformation 1</fullName>
    </submittedName>
</protein>
<feature type="compositionally biased region" description="Basic and acidic residues" evidence="8">
    <location>
        <begin position="18"/>
        <end position="34"/>
    </location>
</feature>
<dbReference type="Ensembl" id="ENSOKIT00005043781.1">
    <property type="protein sequence ID" value="ENSOKIP00005041522.1"/>
    <property type="gene ID" value="ENSOKIG00005016653.1"/>
</dbReference>
<keyword evidence="6 9" id="KW-0472">Membrane</keyword>
<keyword evidence="4" id="KW-0892">Osteogenesis</keyword>
<evidence type="ECO:0000256" key="9">
    <source>
        <dbReference type="SAM" id="Phobius"/>
    </source>
</evidence>
<dbReference type="Proteomes" id="UP000694557">
    <property type="component" value="Unassembled WGS sequence"/>
</dbReference>
<feature type="region of interest" description="Disordered" evidence="8">
    <location>
        <begin position="1"/>
        <end position="34"/>
    </location>
</feature>
<evidence type="ECO:0000256" key="4">
    <source>
        <dbReference type="ARBA" id="ARBA00022855"/>
    </source>
</evidence>
<keyword evidence="7" id="KW-0891">Chondrogenesis</keyword>
<dbReference type="GO" id="GO:0036064">
    <property type="term" value="C:ciliary basal body"/>
    <property type="evidence" value="ECO:0007669"/>
    <property type="project" value="TreeGrafter"/>
</dbReference>
<sequence>MADLLGTGPSDEKETENEDKKEGKRPWDDIPKSEKIVRTPDLAETLGFYDMNAVRREQRERENSDPSLARFLCAELTRGYFLEHNEAKYTERRERVYTCMRIPRELEKLMIFGFFLCLDAFLYVFTLLPLRVLLALLHLFTMPCCGLRGSLLLQPAQVCDIFKGLIMVLCYSMMHYVDYSMMYHLIRGQSVIKLYIIYNMLEVADRLFSSFGQDILDALYWTATEPKERKRDSIGVIPHFIMAVFYVFLHAILIMVQASTLNVAFNSHNKSLLTIMMSNNFVEIKGSVFKKFEKNNLFQMSNSDIKERFTNYVLLLIVCLRNMEQFSWNPDHLWVLLPDVFMVIASEIAVDIIKHAFITKFNEITADVYSEYRASLAFDLVSSRQKNACTDYSDSVARRMGFIPLPLAVLLIRVVMSSVNVQGALSYSCLLLFYLGMVTLKVLNSIVLLGKSCVYVKRANMEDKLFERPSTAAPGKTPSRTRKTSRCTAPSGDPSGDPWSERSPSSPSCTSITAQPTPTASPTLRPETVPPPPPPPTTSTTPASSPIPEPDPDPDTLTPSPPATPEQKEEEGMEGTELKHRTPKKDLLDVDRFTICGNRID</sequence>
<evidence type="ECO:0000256" key="8">
    <source>
        <dbReference type="SAM" id="MobiDB-lite"/>
    </source>
</evidence>
<feature type="transmembrane region" description="Helical" evidence="9">
    <location>
        <begin position="161"/>
        <end position="177"/>
    </location>
</feature>
<evidence type="ECO:0000313" key="11">
    <source>
        <dbReference type="Proteomes" id="UP000694557"/>
    </source>
</evidence>
<feature type="transmembrane region" description="Helical" evidence="9">
    <location>
        <begin position="236"/>
        <end position="256"/>
    </location>
</feature>
<dbReference type="PANTHER" id="PTHR13317">
    <property type="entry name" value="TRANSMEMBRANE ANTERIOR POSTERIOR TRANSFORMATION PROTEIN 1 HOMOLOG"/>
    <property type="match status" value="1"/>
</dbReference>
<evidence type="ECO:0000256" key="3">
    <source>
        <dbReference type="ARBA" id="ARBA00022692"/>
    </source>
</evidence>
<gene>
    <name evidence="10" type="primary">TAPT1</name>
    <name evidence="10" type="synonym">LOC109910170</name>
</gene>
<reference evidence="10" key="1">
    <citation type="submission" date="2025-08" db="UniProtKB">
        <authorList>
            <consortium name="Ensembl"/>
        </authorList>
    </citation>
    <scope>IDENTIFICATION</scope>
</reference>
<comment type="similarity">
    <text evidence="2">Belongs to the TAPT1 family.</text>
</comment>
<dbReference type="GO" id="GO:0001503">
    <property type="term" value="P:ossification"/>
    <property type="evidence" value="ECO:0007669"/>
    <property type="project" value="UniProtKB-KW"/>
</dbReference>
<keyword evidence="11" id="KW-1185">Reference proteome</keyword>
<evidence type="ECO:0000256" key="6">
    <source>
        <dbReference type="ARBA" id="ARBA00023136"/>
    </source>
</evidence>
<accession>A0A8C7GCH2</accession>
<keyword evidence="3 9" id="KW-0812">Transmembrane</keyword>